<keyword evidence="6 10" id="KW-0378">Hydrolase</keyword>
<dbReference type="CDD" id="cd00190">
    <property type="entry name" value="Tryp_SPc"/>
    <property type="match status" value="1"/>
</dbReference>
<dbReference type="GO" id="GO:0005576">
    <property type="term" value="C:extracellular region"/>
    <property type="evidence" value="ECO:0007669"/>
    <property type="project" value="UniProtKB-SubCell"/>
</dbReference>
<feature type="domain" description="Peptidase S1" evidence="12">
    <location>
        <begin position="28"/>
        <end position="253"/>
    </location>
</feature>
<dbReference type="PANTHER" id="PTHR24276:SF91">
    <property type="entry name" value="AT26814P-RELATED"/>
    <property type="match status" value="1"/>
</dbReference>
<evidence type="ECO:0000313" key="13">
    <source>
        <dbReference type="EnsemblMetazoa" id="MESCA006093-PA"/>
    </source>
</evidence>
<dbReference type="InterPro" id="IPR001314">
    <property type="entry name" value="Peptidase_S1A"/>
</dbReference>
<dbReference type="SMART" id="SM00020">
    <property type="entry name" value="Tryp_SPc"/>
    <property type="match status" value="1"/>
</dbReference>
<keyword evidence="7 10" id="KW-0720">Serine protease</keyword>
<accession>T1GR22</accession>
<evidence type="ECO:0000256" key="6">
    <source>
        <dbReference type="ARBA" id="ARBA00022801"/>
    </source>
</evidence>
<organism evidence="13 14">
    <name type="scientific">Megaselia scalaris</name>
    <name type="common">Humpbacked fly</name>
    <name type="synonym">Phora scalaris</name>
    <dbReference type="NCBI Taxonomy" id="36166"/>
    <lineage>
        <taxon>Eukaryota</taxon>
        <taxon>Metazoa</taxon>
        <taxon>Ecdysozoa</taxon>
        <taxon>Arthropoda</taxon>
        <taxon>Hexapoda</taxon>
        <taxon>Insecta</taxon>
        <taxon>Pterygota</taxon>
        <taxon>Neoptera</taxon>
        <taxon>Endopterygota</taxon>
        <taxon>Diptera</taxon>
        <taxon>Brachycera</taxon>
        <taxon>Muscomorpha</taxon>
        <taxon>Platypezoidea</taxon>
        <taxon>Phoridae</taxon>
        <taxon>Megaseliini</taxon>
        <taxon>Megaselia</taxon>
    </lineage>
</organism>
<evidence type="ECO:0000256" key="7">
    <source>
        <dbReference type="ARBA" id="ARBA00022825"/>
    </source>
</evidence>
<evidence type="ECO:0000259" key="12">
    <source>
        <dbReference type="PROSITE" id="PS50240"/>
    </source>
</evidence>
<dbReference type="InterPro" id="IPR001254">
    <property type="entry name" value="Trypsin_dom"/>
</dbReference>
<dbReference type="HOGENOM" id="CLU_006842_7_0_1"/>
<keyword evidence="14" id="KW-1185">Reference proteome</keyword>
<sequence>MFFLLAVLLSALGSSWSIDPTPADDGRIVGGFNIDITRVPYQVSIQNTWGAHYCGGSLISRYFVLTAAHCVDNNPDPKEVIIFMGATNRTARGIKIRARKIVQHQNYTEKPLMNDIAVIKLHRLILLSRKVKIIKLLTKEPEPKSRALATGWGKLRETDADYQIPELLQGVNLDTILLADCIKAYGFDKIQRENICAYTSGKDTCQGDSGGPLVYQGELLGVVSWGAGCAQRGAPGVYASVPKFLPWIRKTIASM</sequence>
<feature type="chain" id="PRO_5004588454" description="Peptidase S1 domain-containing protein" evidence="11">
    <location>
        <begin position="18"/>
        <end position="255"/>
    </location>
</feature>
<dbReference type="Proteomes" id="UP000015102">
    <property type="component" value="Unassembled WGS sequence"/>
</dbReference>
<feature type="signal peptide" evidence="11">
    <location>
        <begin position="1"/>
        <end position="17"/>
    </location>
</feature>
<dbReference type="EMBL" id="CAQQ02145480">
    <property type="status" value="NOT_ANNOTATED_CDS"/>
    <property type="molecule type" value="Genomic_DNA"/>
</dbReference>
<dbReference type="GO" id="GO:0004252">
    <property type="term" value="F:serine-type endopeptidase activity"/>
    <property type="evidence" value="ECO:0007669"/>
    <property type="project" value="InterPro"/>
</dbReference>
<dbReference type="PROSITE" id="PS50240">
    <property type="entry name" value="TRYPSIN_DOM"/>
    <property type="match status" value="1"/>
</dbReference>
<evidence type="ECO:0000256" key="11">
    <source>
        <dbReference type="SAM" id="SignalP"/>
    </source>
</evidence>
<dbReference type="Pfam" id="PF00089">
    <property type="entry name" value="Trypsin"/>
    <property type="match status" value="1"/>
</dbReference>
<evidence type="ECO:0000256" key="1">
    <source>
        <dbReference type="ARBA" id="ARBA00004613"/>
    </source>
</evidence>
<keyword evidence="4 10" id="KW-0645">Protease</keyword>
<evidence type="ECO:0000256" key="4">
    <source>
        <dbReference type="ARBA" id="ARBA00022670"/>
    </source>
</evidence>
<evidence type="ECO:0000256" key="3">
    <source>
        <dbReference type="ARBA" id="ARBA00022525"/>
    </source>
</evidence>
<dbReference type="InterPro" id="IPR033116">
    <property type="entry name" value="TRYPSIN_SER"/>
</dbReference>
<dbReference type="EnsemblMetazoa" id="MESCA006093-RA">
    <property type="protein sequence ID" value="MESCA006093-PA"/>
    <property type="gene ID" value="MESCA006093"/>
</dbReference>
<dbReference type="InterPro" id="IPR043504">
    <property type="entry name" value="Peptidase_S1_PA_chymotrypsin"/>
</dbReference>
<keyword evidence="9" id="KW-1015">Disulfide bond</keyword>
<dbReference type="InterPro" id="IPR018114">
    <property type="entry name" value="TRYPSIN_HIS"/>
</dbReference>
<comment type="subcellular location">
    <subcellularLocation>
        <location evidence="1">Secreted</location>
    </subcellularLocation>
</comment>
<reference evidence="13" key="2">
    <citation type="submission" date="2015-06" db="UniProtKB">
        <authorList>
            <consortium name="EnsemblMetazoa"/>
        </authorList>
    </citation>
    <scope>IDENTIFICATION</scope>
</reference>
<evidence type="ECO:0000256" key="8">
    <source>
        <dbReference type="ARBA" id="ARBA00023145"/>
    </source>
</evidence>
<dbReference type="InterPro" id="IPR009003">
    <property type="entry name" value="Peptidase_S1_PA"/>
</dbReference>
<name>T1GR22_MEGSC</name>
<dbReference type="InterPro" id="IPR050430">
    <property type="entry name" value="Peptidase_S1"/>
</dbReference>
<evidence type="ECO:0000256" key="5">
    <source>
        <dbReference type="ARBA" id="ARBA00022729"/>
    </source>
</evidence>
<comment type="similarity">
    <text evidence="2">Belongs to the peptidase S1 family.</text>
</comment>
<evidence type="ECO:0000313" key="14">
    <source>
        <dbReference type="Proteomes" id="UP000015102"/>
    </source>
</evidence>
<evidence type="ECO:0000256" key="2">
    <source>
        <dbReference type="ARBA" id="ARBA00007664"/>
    </source>
</evidence>
<dbReference type="GO" id="GO:0006508">
    <property type="term" value="P:proteolysis"/>
    <property type="evidence" value="ECO:0007669"/>
    <property type="project" value="UniProtKB-KW"/>
</dbReference>
<dbReference type="AlphaFoldDB" id="T1GR22"/>
<dbReference type="PANTHER" id="PTHR24276">
    <property type="entry name" value="POLYSERASE-RELATED"/>
    <property type="match status" value="1"/>
</dbReference>
<keyword evidence="5 11" id="KW-0732">Signal</keyword>
<dbReference type="FunFam" id="2.40.10.10:FF:000077">
    <property type="entry name" value="Predicted protein"/>
    <property type="match status" value="1"/>
</dbReference>
<evidence type="ECO:0000256" key="9">
    <source>
        <dbReference type="ARBA" id="ARBA00023157"/>
    </source>
</evidence>
<evidence type="ECO:0000256" key="10">
    <source>
        <dbReference type="RuleBase" id="RU363034"/>
    </source>
</evidence>
<proteinExistence type="inferred from homology"/>
<reference evidence="14" key="1">
    <citation type="submission" date="2013-02" db="EMBL/GenBank/DDBJ databases">
        <authorList>
            <person name="Hughes D."/>
        </authorList>
    </citation>
    <scope>NUCLEOTIDE SEQUENCE</scope>
    <source>
        <strain>Durham</strain>
        <strain evidence="14">NC isolate 2 -- Noor lab</strain>
    </source>
</reference>
<dbReference type="PRINTS" id="PR00722">
    <property type="entry name" value="CHYMOTRYPSIN"/>
</dbReference>
<protein>
    <recommendedName>
        <fullName evidence="12">Peptidase S1 domain-containing protein</fullName>
    </recommendedName>
</protein>
<dbReference type="PROSITE" id="PS00135">
    <property type="entry name" value="TRYPSIN_SER"/>
    <property type="match status" value="1"/>
</dbReference>
<keyword evidence="8" id="KW-0865">Zymogen</keyword>
<keyword evidence="3" id="KW-0964">Secreted</keyword>
<dbReference type="Gene3D" id="2.40.10.10">
    <property type="entry name" value="Trypsin-like serine proteases"/>
    <property type="match status" value="1"/>
</dbReference>
<dbReference type="SUPFAM" id="SSF50494">
    <property type="entry name" value="Trypsin-like serine proteases"/>
    <property type="match status" value="1"/>
</dbReference>
<dbReference type="STRING" id="36166.T1GR22"/>
<dbReference type="PROSITE" id="PS00134">
    <property type="entry name" value="TRYPSIN_HIS"/>
    <property type="match status" value="1"/>
</dbReference>